<dbReference type="InterPro" id="IPR000994">
    <property type="entry name" value="Pept_M24"/>
</dbReference>
<feature type="domain" description="Peptidase M24" evidence="1">
    <location>
        <begin position="194"/>
        <end position="405"/>
    </location>
</feature>
<gene>
    <name evidence="2" type="ORF">DL346_23765</name>
</gene>
<evidence type="ECO:0000259" key="1">
    <source>
        <dbReference type="Pfam" id="PF00557"/>
    </source>
</evidence>
<dbReference type="Pfam" id="PF00557">
    <property type="entry name" value="Peptidase_M24"/>
    <property type="match status" value="1"/>
</dbReference>
<dbReference type="PANTHER" id="PTHR46112:SF8">
    <property type="entry name" value="CYTOPLASMIC PEPTIDASE PEPQ-RELATED"/>
    <property type="match status" value="1"/>
</dbReference>
<dbReference type="InterPro" id="IPR029149">
    <property type="entry name" value="Creatin/AminoP/Spt16_N"/>
</dbReference>
<dbReference type="PRINTS" id="PR00599">
    <property type="entry name" value="MAPEPTIDASE"/>
</dbReference>
<sequence>MRVGALQRAVGSFGALACARAKRIDAGIRSEERELIQKGKLEKAVELLQELDIDMWLTVCRESMMNTEPALPFIFRGDVVGTSAFLVTRTGRKIAIVHELDVEGVIRQGLYDETVGYGAQPFKEKFIEVLQALNPSCIALNYSEHDVSADGLTYGMYVFLQSIFAEMNYKGSIVSAIELIAGVRGQKTKEELALIQEAIEATSRIYEEAASFIKPGMSEVEISDFFRERMRQCGAASAWSDNYNPIVMVGTATVVGHTGPSPHIKVRRGDVINVDFGIKLNGYCSDLQRIYYVLEDGESEAPEEVQRAFRTVRTAIREAASKVVPGEYAEEAIEAVQQTFGQAGYPKWKGGLGHQLGSFGHDGGISLKLGVPQAALKENMVFTIEPSIMTSRGCVGQEEIVVVTKDGGRFISTPQSDIFLIGK</sequence>
<proteinExistence type="predicted"/>
<dbReference type="InterPro" id="IPR001714">
    <property type="entry name" value="Pept_M24_MAP"/>
</dbReference>
<dbReference type="GO" id="GO:0008235">
    <property type="term" value="F:metalloexopeptidase activity"/>
    <property type="evidence" value="ECO:0007669"/>
    <property type="project" value="UniProtKB-ARBA"/>
</dbReference>
<dbReference type="InterPro" id="IPR050659">
    <property type="entry name" value="Peptidase_M24B"/>
</dbReference>
<dbReference type="CDD" id="cd01066">
    <property type="entry name" value="APP_MetAP"/>
    <property type="match status" value="1"/>
</dbReference>
<dbReference type="AlphaFoldDB" id="A0A328TWN8"/>
<name>A0A328TWN8_9BACL</name>
<dbReference type="PANTHER" id="PTHR46112">
    <property type="entry name" value="AMINOPEPTIDASE"/>
    <property type="match status" value="1"/>
</dbReference>
<accession>A0A328TWN8</accession>
<dbReference type="EMBL" id="QLUW01000005">
    <property type="protein sequence ID" value="RAP74092.1"/>
    <property type="molecule type" value="Genomic_DNA"/>
</dbReference>
<keyword evidence="3" id="KW-1185">Reference proteome</keyword>
<reference evidence="2 3" key="1">
    <citation type="submission" date="2018-06" db="EMBL/GenBank/DDBJ databases">
        <title>Paenibacillus montanisoli sp. nov., isolated from mountain area soil.</title>
        <authorList>
            <person name="Wu M."/>
        </authorList>
    </citation>
    <scope>NUCLEOTIDE SEQUENCE [LARGE SCALE GENOMIC DNA]</scope>
    <source>
        <strain evidence="2 3">RA17</strain>
    </source>
</reference>
<dbReference type="Proteomes" id="UP000249260">
    <property type="component" value="Unassembled WGS sequence"/>
</dbReference>
<dbReference type="SUPFAM" id="SSF55920">
    <property type="entry name" value="Creatinase/aminopeptidase"/>
    <property type="match status" value="1"/>
</dbReference>
<dbReference type="Gene3D" id="3.90.230.10">
    <property type="entry name" value="Creatinase/methionine aminopeptidase superfamily"/>
    <property type="match status" value="1"/>
</dbReference>
<protein>
    <recommendedName>
        <fullName evidence="1">Peptidase M24 domain-containing protein</fullName>
    </recommendedName>
</protein>
<dbReference type="GO" id="GO:0004177">
    <property type="term" value="F:aminopeptidase activity"/>
    <property type="evidence" value="ECO:0007669"/>
    <property type="project" value="UniProtKB-ARBA"/>
</dbReference>
<dbReference type="SUPFAM" id="SSF53092">
    <property type="entry name" value="Creatinase/prolidase N-terminal domain"/>
    <property type="match status" value="1"/>
</dbReference>
<dbReference type="InterPro" id="IPR036005">
    <property type="entry name" value="Creatinase/aminopeptidase-like"/>
</dbReference>
<dbReference type="OrthoDB" id="9765815at2"/>
<evidence type="ECO:0000313" key="2">
    <source>
        <dbReference type="EMBL" id="RAP74092.1"/>
    </source>
</evidence>
<comment type="caution">
    <text evidence="2">The sequence shown here is derived from an EMBL/GenBank/DDBJ whole genome shotgun (WGS) entry which is preliminary data.</text>
</comment>
<organism evidence="2 3">
    <name type="scientific">Paenibacillus montanisoli</name>
    <dbReference type="NCBI Taxonomy" id="2081970"/>
    <lineage>
        <taxon>Bacteria</taxon>
        <taxon>Bacillati</taxon>
        <taxon>Bacillota</taxon>
        <taxon>Bacilli</taxon>
        <taxon>Bacillales</taxon>
        <taxon>Paenibacillaceae</taxon>
        <taxon>Paenibacillus</taxon>
    </lineage>
</organism>
<evidence type="ECO:0000313" key="3">
    <source>
        <dbReference type="Proteomes" id="UP000249260"/>
    </source>
</evidence>